<dbReference type="RefSeq" id="WP_344638777.1">
    <property type="nucleotide sequence ID" value="NZ_BAAATR010000025.1"/>
</dbReference>
<keyword evidence="2" id="KW-1185">Reference proteome</keyword>
<protein>
    <recommendedName>
        <fullName evidence="3">Crystal protein ET79</fullName>
    </recommendedName>
</protein>
<reference evidence="1 2" key="1">
    <citation type="journal article" date="2019" name="Int. J. Syst. Evol. Microbiol.">
        <title>The Global Catalogue of Microorganisms (GCM) 10K type strain sequencing project: providing services to taxonomists for standard genome sequencing and annotation.</title>
        <authorList>
            <consortium name="The Broad Institute Genomics Platform"/>
            <consortium name="The Broad Institute Genome Sequencing Center for Infectious Disease"/>
            <person name="Wu L."/>
            <person name="Ma J."/>
        </authorList>
    </citation>
    <scope>NUCLEOTIDE SEQUENCE [LARGE SCALE GENOMIC DNA]</scope>
    <source>
        <strain evidence="1 2">JCM 7356</strain>
    </source>
</reference>
<evidence type="ECO:0008006" key="3">
    <source>
        <dbReference type="Google" id="ProtNLM"/>
    </source>
</evidence>
<name>A0ABN3EJX5_9ACTN</name>
<proteinExistence type="predicted"/>
<gene>
    <name evidence="1" type="ORF">GCM10010430_50250</name>
</gene>
<comment type="caution">
    <text evidence="1">The sequence shown here is derived from an EMBL/GenBank/DDBJ whole genome shotgun (WGS) entry which is preliminary data.</text>
</comment>
<dbReference type="Proteomes" id="UP001500305">
    <property type="component" value="Unassembled WGS sequence"/>
</dbReference>
<organism evidence="1 2">
    <name type="scientific">Kitasatospora cystarginea</name>
    <dbReference type="NCBI Taxonomy" id="58350"/>
    <lineage>
        <taxon>Bacteria</taxon>
        <taxon>Bacillati</taxon>
        <taxon>Actinomycetota</taxon>
        <taxon>Actinomycetes</taxon>
        <taxon>Kitasatosporales</taxon>
        <taxon>Streptomycetaceae</taxon>
        <taxon>Kitasatospora</taxon>
    </lineage>
</organism>
<evidence type="ECO:0000313" key="1">
    <source>
        <dbReference type="EMBL" id="GAA2260137.1"/>
    </source>
</evidence>
<dbReference type="EMBL" id="BAAATR010000025">
    <property type="protein sequence ID" value="GAA2260137.1"/>
    <property type="molecule type" value="Genomic_DNA"/>
</dbReference>
<evidence type="ECO:0000313" key="2">
    <source>
        <dbReference type="Proteomes" id="UP001500305"/>
    </source>
</evidence>
<accession>A0ABN3EJX5</accession>
<sequence>MFRKRSTGGSGVTGVRAIGGATVLTVVGALVLAVAPAAVAADGQDAAAGPALMRSARSTSVSLYNGTTGMIYRNYSSLSHGVWDDATPPESIEKATTASWGSHSSGFMTGTEGEARYKLATGEVVIHWDNPFSGSNKYSCSVPESYTCSWTGGGGNNASVAFTLGGGPASLAAGPAEQAPTALAAARSTHVILQNRTTSTMDRTSSSLQHGTWSENMLPPDKVYPFANGAWQSESNGFMTGTEGRAVYNMFGVGNVEIWWDNPYSGSNKYSCDVPEGYTCSRDGGGGDNAYATLTVQKG</sequence>
<dbReference type="Gene3D" id="2.60.270.50">
    <property type="match status" value="2"/>
</dbReference>